<sequence>MASPQQVEFRLSCPPSSQGARRRGSNLRQQGLWKCATTKPRKQSRTGYESLERRIKWVMERGGERGGQGLLAEGAGENAETPALLSRSFLESSSEYHVPWSWGIGGTVANKSALRSAGILRSQARASQPAPWPDGRPESLR</sequence>
<evidence type="ECO:0000313" key="3">
    <source>
        <dbReference type="Proteomes" id="UP000735302"/>
    </source>
</evidence>
<accession>A0AAV4BXY4</accession>
<gene>
    <name evidence="2" type="ORF">PoB_004976900</name>
</gene>
<protein>
    <submittedName>
        <fullName evidence="2">Uncharacterized protein</fullName>
    </submittedName>
</protein>
<keyword evidence="3" id="KW-1185">Reference proteome</keyword>
<feature type="region of interest" description="Disordered" evidence="1">
    <location>
        <begin position="1"/>
        <end position="32"/>
    </location>
</feature>
<comment type="caution">
    <text evidence="2">The sequence shown here is derived from an EMBL/GenBank/DDBJ whole genome shotgun (WGS) entry which is preliminary data.</text>
</comment>
<dbReference type="Proteomes" id="UP000735302">
    <property type="component" value="Unassembled WGS sequence"/>
</dbReference>
<dbReference type="EMBL" id="BLXT01005502">
    <property type="protein sequence ID" value="GFO23264.1"/>
    <property type="molecule type" value="Genomic_DNA"/>
</dbReference>
<evidence type="ECO:0000256" key="1">
    <source>
        <dbReference type="SAM" id="MobiDB-lite"/>
    </source>
</evidence>
<proteinExistence type="predicted"/>
<evidence type="ECO:0000313" key="2">
    <source>
        <dbReference type="EMBL" id="GFO23264.1"/>
    </source>
</evidence>
<feature type="region of interest" description="Disordered" evidence="1">
    <location>
        <begin position="120"/>
        <end position="141"/>
    </location>
</feature>
<name>A0AAV4BXY4_9GAST</name>
<reference evidence="2 3" key="1">
    <citation type="journal article" date="2021" name="Elife">
        <title>Chloroplast acquisition without the gene transfer in kleptoplastic sea slugs, Plakobranchus ocellatus.</title>
        <authorList>
            <person name="Maeda T."/>
            <person name="Takahashi S."/>
            <person name="Yoshida T."/>
            <person name="Shimamura S."/>
            <person name="Takaki Y."/>
            <person name="Nagai Y."/>
            <person name="Toyoda A."/>
            <person name="Suzuki Y."/>
            <person name="Arimoto A."/>
            <person name="Ishii H."/>
            <person name="Satoh N."/>
            <person name="Nishiyama T."/>
            <person name="Hasebe M."/>
            <person name="Maruyama T."/>
            <person name="Minagawa J."/>
            <person name="Obokata J."/>
            <person name="Shigenobu S."/>
        </authorList>
    </citation>
    <scope>NUCLEOTIDE SEQUENCE [LARGE SCALE GENOMIC DNA]</scope>
</reference>
<dbReference type="AlphaFoldDB" id="A0AAV4BXY4"/>
<organism evidence="2 3">
    <name type="scientific">Plakobranchus ocellatus</name>
    <dbReference type="NCBI Taxonomy" id="259542"/>
    <lineage>
        <taxon>Eukaryota</taxon>
        <taxon>Metazoa</taxon>
        <taxon>Spiralia</taxon>
        <taxon>Lophotrochozoa</taxon>
        <taxon>Mollusca</taxon>
        <taxon>Gastropoda</taxon>
        <taxon>Heterobranchia</taxon>
        <taxon>Euthyneura</taxon>
        <taxon>Panpulmonata</taxon>
        <taxon>Sacoglossa</taxon>
        <taxon>Placobranchoidea</taxon>
        <taxon>Plakobranchidae</taxon>
        <taxon>Plakobranchus</taxon>
    </lineage>
</organism>